<evidence type="ECO:0000313" key="4">
    <source>
        <dbReference type="EMBL" id="QDV46764.1"/>
    </source>
</evidence>
<gene>
    <name evidence="1" type="ORF">Enr13x_09470</name>
    <name evidence="2" type="ORF">Enr13x_59990</name>
    <name evidence="3" type="ORF">Enr13x_66570</name>
    <name evidence="4" type="ORF">Enr13x_66730</name>
</gene>
<evidence type="ECO:0000313" key="5">
    <source>
        <dbReference type="Proteomes" id="UP000319004"/>
    </source>
</evidence>
<keyword evidence="5" id="KW-1185">Reference proteome</keyword>
<dbReference type="EMBL" id="CP037423">
    <property type="protein sequence ID" value="QDV46095.1"/>
    <property type="molecule type" value="Genomic_DNA"/>
</dbReference>
<dbReference type="KEGG" id="snep:Enr13x_66730"/>
<dbReference type="EMBL" id="CP037423">
    <property type="protein sequence ID" value="QDV46748.1"/>
    <property type="molecule type" value="Genomic_DNA"/>
</dbReference>
<dbReference type="KEGG" id="snep:Enr13x_09470"/>
<evidence type="ECO:0000313" key="1">
    <source>
        <dbReference type="EMBL" id="QDV41109.1"/>
    </source>
</evidence>
<dbReference type="EMBL" id="CP037423">
    <property type="protein sequence ID" value="QDV41109.1"/>
    <property type="molecule type" value="Genomic_DNA"/>
</dbReference>
<evidence type="ECO:0000313" key="2">
    <source>
        <dbReference type="EMBL" id="QDV46095.1"/>
    </source>
</evidence>
<reference evidence="3 5" key="1">
    <citation type="submission" date="2019-03" db="EMBL/GenBank/DDBJ databases">
        <title>Deep-cultivation of Planctomycetes and their phenomic and genomic characterization uncovers novel biology.</title>
        <authorList>
            <person name="Wiegand S."/>
            <person name="Jogler M."/>
            <person name="Boedeker C."/>
            <person name="Pinto D."/>
            <person name="Vollmers J."/>
            <person name="Rivas-Marin E."/>
            <person name="Kohn T."/>
            <person name="Peeters S.H."/>
            <person name="Heuer A."/>
            <person name="Rast P."/>
            <person name="Oberbeckmann S."/>
            <person name="Bunk B."/>
            <person name="Jeske O."/>
            <person name="Meyerdierks A."/>
            <person name="Storesund J.E."/>
            <person name="Kallscheuer N."/>
            <person name="Luecker S."/>
            <person name="Lage O.M."/>
            <person name="Pohl T."/>
            <person name="Merkel B.J."/>
            <person name="Hornburger P."/>
            <person name="Mueller R.-W."/>
            <person name="Bruemmer F."/>
            <person name="Labrenz M."/>
            <person name="Spormann A.M."/>
            <person name="Op den Camp H."/>
            <person name="Overmann J."/>
            <person name="Amann R."/>
            <person name="Jetten M.S.M."/>
            <person name="Mascher T."/>
            <person name="Medema M.H."/>
            <person name="Devos D.P."/>
            <person name="Kaster A.-K."/>
            <person name="Ovreas L."/>
            <person name="Rohde M."/>
            <person name="Galperin M.Y."/>
            <person name="Jogler C."/>
        </authorList>
    </citation>
    <scope>NUCLEOTIDE SEQUENCE [LARGE SCALE GENOMIC DNA]</scope>
    <source>
        <strain evidence="3 5">Enr13</strain>
    </source>
</reference>
<evidence type="ECO:0000313" key="3">
    <source>
        <dbReference type="EMBL" id="QDV46748.1"/>
    </source>
</evidence>
<dbReference type="KEGG" id="snep:Enr13x_66570"/>
<accession>A0A518I108</accession>
<organism evidence="3 5">
    <name type="scientific">Stieleria neptunia</name>
    <dbReference type="NCBI Taxonomy" id="2527979"/>
    <lineage>
        <taxon>Bacteria</taxon>
        <taxon>Pseudomonadati</taxon>
        <taxon>Planctomycetota</taxon>
        <taxon>Planctomycetia</taxon>
        <taxon>Pirellulales</taxon>
        <taxon>Pirellulaceae</taxon>
        <taxon>Stieleria</taxon>
    </lineage>
</organism>
<dbReference type="Proteomes" id="UP000319004">
    <property type="component" value="Chromosome"/>
</dbReference>
<dbReference type="EMBL" id="CP037423">
    <property type="protein sequence ID" value="QDV46764.1"/>
    <property type="molecule type" value="Genomic_DNA"/>
</dbReference>
<proteinExistence type="predicted"/>
<protein>
    <submittedName>
        <fullName evidence="3">Uncharacterized protein</fullName>
    </submittedName>
</protein>
<name>A0A518I108_9BACT</name>
<sequence length="81" mass="8722">MKRTFQFVVAFNIQSIGCGKHVLNCDTFQRRATSDVKKSTTIFEASLPVALGDVQRYGLSGAKPLITSVAMTAAQISRGGE</sequence>
<dbReference type="KEGG" id="snep:Enr13x_59990"/>
<dbReference type="AlphaFoldDB" id="A0A518I108"/>